<dbReference type="STRING" id="294747.C5M866"/>
<dbReference type="KEGG" id="ctp:CTRG_02588"/>
<keyword evidence="1" id="KW-0175">Coiled coil</keyword>
<organism evidence="3 4">
    <name type="scientific">Candida tropicalis (strain ATCC MYA-3404 / T1)</name>
    <name type="common">Yeast</name>
    <dbReference type="NCBI Taxonomy" id="294747"/>
    <lineage>
        <taxon>Eukaryota</taxon>
        <taxon>Fungi</taxon>
        <taxon>Dikarya</taxon>
        <taxon>Ascomycota</taxon>
        <taxon>Saccharomycotina</taxon>
        <taxon>Pichiomycetes</taxon>
        <taxon>Debaryomycetaceae</taxon>
        <taxon>Candida/Lodderomyces clade</taxon>
        <taxon>Candida</taxon>
    </lineage>
</organism>
<feature type="region of interest" description="Disordered" evidence="2">
    <location>
        <begin position="68"/>
        <end position="91"/>
    </location>
</feature>
<evidence type="ECO:0000256" key="1">
    <source>
        <dbReference type="SAM" id="Coils"/>
    </source>
</evidence>
<feature type="compositionally biased region" description="Polar residues" evidence="2">
    <location>
        <begin position="26"/>
        <end position="36"/>
    </location>
</feature>
<feature type="coiled-coil region" evidence="1">
    <location>
        <begin position="132"/>
        <end position="190"/>
    </location>
</feature>
<accession>C5M866</accession>
<dbReference type="Proteomes" id="UP000002037">
    <property type="component" value="Unassembled WGS sequence"/>
</dbReference>
<dbReference type="HOGENOM" id="CLU_449032_0_0_1"/>
<sequence>MALDNIKSPSPSREETSNNKRPLSEISPNIPRTSKTIGFKKRRNSLGFEMASIPSNFKSKIPQLSNSLGSSSGSLGGSSSGSSAGSTSSSISIPQGILSIQERLKRKSTIRSNFKNVQSVVTSSTSQISELQEEYYSLNESYKRQAQFLENQEIELNKLKRIFKNTYYKIEKISNLINEKQIHLEFIEEDIVSFIEQEEKLINLKIKEYEMKLNSQFKELEFEMMNELEDAKKFDFTDLIENVESLTRKRDVVKNEIEELKEKVNERLNEETKMFETELANKIEPLVEQKKTIQSELDDKKKELEKISMEHYQQESTLVEKQTDIDVVKHEISRIEQIMNNFQATKKSLESDLDKVDQELSSIMTKDSEEQKEYDIIHSEYSILRNKISKHDHQRRVLENSIMEYEGKFRVYGIGTDVNLFNKSFTVNNPSSFIIEEFQCLVKSVLKNRNVCIINNYLPGGSIVINSFENFKQQNSIYQCISIKDDDICDLLNSNMSVDTLFQHQKMIIDDFDQFKQVVEDLDSTISEELAIHIISNEKTKFIVVDCSRVDIDKQKNILSRFIKSDIKGNDFLGCLLNWLYKNCTALFLYDAKDQESINLLNTINSIDIPS</sequence>
<evidence type="ECO:0000256" key="2">
    <source>
        <dbReference type="SAM" id="MobiDB-lite"/>
    </source>
</evidence>
<dbReference type="VEuPathDB" id="FungiDB:CTRG_02588"/>
<dbReference type="EMBL" id="GG692397">
    <property type="protein sequence ID" value="EER33770.1"/>
    <property type="molecule type" value="Genomic_DNA"/>
</dbReference>
<feature type="region of interest" description="Disordered" evidence="2">
    <location>
        <begin position="1"/>
        <end position="39"/>
    </location>
</feature>
<evidence type="ECO:0000313" key="4">
    <source>
        <dbReference type="Proteomes" id="UP000002037"/>
    </source>
</evidence>
<proteinExistence type="predicted"/>
<gene>
    <name evidence="3" type="ORF">CTRG_02588</name>
</gene>
<dbReference type="OrthoDB" id="4089036at2759"/>
<name>C5M866_CANTT</name>
<dbReference type="RefSeq" id="XP_002548291.1">
    <property type="nucleotide sequence ID" value="XM_002548245.1"/>
</dbReference>
<reference evidence="3 4" key="1">
    <citation type="journal article" date="2009" name="Nature">
        <title>Evolution of pathogenicity and sexual reproduction in eight Candida genomes.</title>
        <authorList>
            <person name="Butler G."/>
            <person name="Rasmussen M.D."/>
            <person name="Lin M.F."/>
            <person name="Santos M.A."/>
            <person name="Sakthikumar S."/>
            <person name="Munro C.A."/>
            <person name="Rheinbay E."/>
            <person name="Grabherr M."/>
            <person name="Forche A."/>
            <person name="Reedy J.L."/>
            <person name="Agrafioti I."/>
            <person name="Arnaud M.B."/>
            <person name="Bates S."/>
            <person name="Brown A.J."/>
            <person name="Brunke S."/>
            <person name="Costanzo M.C."/>
            <person name="Fitzpatrick D.A."/>
            <person name="de Groot P.W."/>
            <person name="Harris D."/>
            <person name="Hoyer L.L."/>
            <person name="Hube B."/>
            <person name="Klis F.M."/>
            <person name="Kodira C."/>
            <person name="Lennard N."/>
            <person name="Logue M.E."/>
            <person name="Martin R."/>
            <person name="Neiman A.M."/>
            <person name="Nikolaou E."/>
            <person name="Quail M.A."/>
            <person name="Quinn J."/>
            <person name="Santos M.C."/>
            <person name="Schmitzberger F.F."/>
            <person name="Sherlock G."/>
            <person name="Shah P."/>
            <person name="Silverstein K.A."/>
            <person name="Skrzypek M.S."/>
            <person name="Soll D."/>
            <person name="Staggs R."/>
            <person name="Stansfield I."/>
            <person name="Stumpf M.P."/>
            <person name="Sudbery P.E."/>
            <person name="Srikantha T."/>
            <person name="Zeng Q."/>
            <person name="Berman J."/>
            <person name="Berriman M."/>
            <person name="Heitman J."/>
            <person name="Gow N.A."/>
            <person name="Lorenz M.C."/>
            <person name="Birren B.W."/>
            <person name="Kellis M."/>
            <person name="Cuomo C.A."/>
        </authorList>
    </citation>
    <scope>NUCLEOTIDE SEQUENCE [LARGE SCALE GENOMIC DNA]</scope>
    <source>
        <strain evidence="4">ATCC MYA-3404 / T1</strain>
    </source>
</reference>
<feature type="coiled-coil region" evidence="1">
    <location>
        <begin position="236"/>
        <end position="366"/>
    </location>
</feature>
<dbReference type="eggNOG" id="KOG0239">
    <property type="taxonomic scope" value="Eukaryota"/>
</dbReference>
<keyword evidence="4" id="KW-1185">Reference proteome</keyword>
<evidence type="ECO:0000313" key="3">
    <source>
        <dbReference type="EMBL" id="EER33770.1"/>
    </source>
</evidence>
<dbReference type="GeneID" id="8297310"/>
<protein>
    <recommendedName>
        <fullName evidence="5">Spindle pole body-associated protein Vik1/Cik1 microtubule binding domain-containing protein</fullName>
    </recommendedName>
</protein>
<feature type="compositionally biased region" description="Low complexity" evidence="2">
    <location>
        <begin position="80"/>
        <end position="91"/>
    </location>
</feature>
<evidence type="ECO:0008006" key="5">
    <source>
        <dbReference type="Google" id="ProtNLM"/>
    </source>
</evidence>
<dbReference type="AlphaFoldDB" id="C5M866"/>